<dbReference type="Pfam" id="PF01565">
    <property type="entry name" value="FAD_binding_4"/>
    <property type="match status" value="1"/>
</dbReference>
<dbReference type="InterPro" id="IPR012951">
    <property type="entry name" value="BBE"/>
</dbReference>
<dbReference type="EMBL" id="CAJVRM010000120">
    <property type="protein sequence ID" value="CAG8974990.1"/>
    <property type="molecule type" value="Genomic_DNA"/>
</dbReference>
<evidence type="ECO:0000256" key="2">
    <source>
        <dbReference type="ARBA" id="ARBA00023002"/>
    </source>
</evidence>
<dbReference type="InterPro" id="IPR015943">
    <property type="entry name" value="WD40/YVTN_repeat-like_dom_sf"/>
</dbReference>
<reference evidence="5" key="1">
    <citation type="submission" date="2021-07" db="EMBL/GenBank/DDBJ databases">
        <authorList>
            <person name="Durling M."/>
        </authorList>
    </citation>
    <scope>NUCLEOTIDE SEQUENCE</scope>
</reference>
<keyword evidence="2" id="KW-0560">Oxidoreductase</keyword>
<gene>
    <name evidence="5" type="ORF">HYALB_00011174</name>
</gene>
<dbReference type="Pfam" id="PF08031">
    <property type="entry name" value="BBE"/>
    <property type="match status" value="1"/>
</dbReference>
<dbReference type="PANTHER" id="PTHR13878">
    <property type="entry name" value="GULONOLACTONE OXIDASE"/>
    <property type="match status" value="1"/>
</dbReference>
<comment type="caution">
    <text evidence="5">The sequence shown here is derived from an EMBL/GenBank/DDBJ whole genome shotgun (WGS) entry which is preliminary data.</text>
</comment>
<proteinExistence type="inferred from homology"/>
<dbReference type="Pfam" id="PF10282">
    <property type="entry name" value="Lactonase"/>
    <property type="match status" value="1"/>
</dbReference>
<dbReference type="AlphaFoldDB" id="A0A9N9LGI1"/>
<evidence type="ECO:0000313" key="5">
    <source>
        <dbReference type="EMBL" id="CAG8974990.1"/>
    </source>
</evidence>
<dbReference type="InterPro" id="IPR016169">
    <property type="entry name" value="FAD-bd_PCMH_sub2"/>
</dbReference>
<name>A0A9N9LGI1_9HELO</name>
<dbReference type="SUPFAM" id="SSF56176">
    <property type="entry name" value="FAD-binding/transporter-associated domain-like"/>
    <property type="match status" value="1"/>
</dbReference>
<accession>A0A9N9LGI1</accession>
<comment type="similarity">
    <text evidence="1">Belongs to the oxygen-dependent FAD-linked oxidoreductase family.</text>
</comment>
<protein>
    <recommendedName>
        <fullName evidence="4">FAD-binding PCMH-type domain-containing protein</fullName>
    </recommendedName>
</protein>
<feature type="domain" description="FAD-binding PCMH-type" evidence="4">
    <location>
        <begin position="141"/>
        <end position="321"/>
    </location>
</feature>
<dbReference type="InterPro" id="IPR016166">
    <property type="entry name" value="FAD-bd_PCMH"/>
</dbReference>
<sequence>MRFQLFPETFALFGVSWCINFGYEAIQLTDGDIDNFPAIAFGDTSDPIDFPACKAFPGTDEWPLENEWSQLNSSLGGALLKPVPLASVCYAGPLYDANKCRTLQNNPGRTYTNDPLTVLTEWPEGDTCPATSTPNVGSCTQGGFPVYVINATTVKQIQIGVNFARNKNIRLVIKNTGHEWTGRSSGAGSLSIWTHYLKSFEYLPQYSQAEYKGRAARVGAGLETWEMFNYMASNRMGVVVPAGTTTIGPYGGWMAGGGHSILTSSYGMGSDQPLSLQVVTADGRFVTADPSTNEDLFFAMRGGGGSTYGIVTSAIVKAYPPITVTRSSLQFTSANVSLQKFWEGINLYFFWGKLVTEDEGTAFSNVIRNSATSFSFNTNVEMPNKSIQEVFEFVQPFVDSIERLGITMDNPIPTNPSASFQTGTGQGDRPGNQRFGSRLFPRRNWEDETLWNQTMDAIKESVEAGYTFHGIHLSATEELAGYPGNNAVNPGFRNGLMHADSFDSFTIRGKNEHQVTEAHARQEIYMEKIRAVTPDGGAYLNEADVEEPNWQQSFFGTNYPRLLEIKSKRDPWGVFWASTTPGSEKWEVREIVLNNSVRVNVARLGTLATHWLAGNNVAKVYSLVAATAPPYAVYGTAFSAAGAQGNDSYGTAMSVDKDGFFTRVDQKFGYRPSSGIHGMALNRNNTFLYSADDTGNFVWTHSVDPSTGFVTFVDASPAPSNGSHGFYDTHPRHVTAHPEGKFLYTLFEESEQLAQFEIDQATGIPSFQGVAYSMVLPDTNTSDPSTGRYAAGVKLSSSNKYLCASFRGRQEDQAGSFAAFSLNPDGSIIKQLFLVPTLSSGGLSNIVSPNPITDKYVAITDESFGFVDIFALADDASKVSPVTRLSIPDGGCCADVLWAL</sequence>
<dbReference type="Gene3D" id="3.30.465.10">
    <property type="match status" value="2"/>
</dbReference>
<dbReference type="GO" id="GO:0071949">
    <property type="term" value="F:FAD binding"/>
    <property type="evidence" value="ECO:0007669"/>
    <property type="project" value="InterPro"/>
</dbReference>
<dbReference type="Gene3D" id="2.130.10.10">
    <property type="entry name" value="YVTN repeat-like/Quinoprotein amine dehydrogenase"/>
    <property type="match status" value="1"/>
</dbReference>
<evidence type="ECO:0000259" key="4">
    <source>
        <dbReference type="PROSITE" id="PS51387"/>
    </source>
</evidence>
<dbReference type="Proteomes" id="UP000701801">
    <property type="component" value="Unassembled WGS sequence"/>
</dbReference>
<dbReference type="InterPro" id="IPR019405">
    <property type="entry name" value="Lactonase_7-beta_prop"/>
</dbReference>
<evidence type="ECO:0000256" key="1">
    <source>
        <dbReference type="ARBA" id="ARBA00005466"/>
    </source>
</evidence>
<dbReference type="OrthoDB" id="9983560at2759"/>
<dbReference type="PROSITE" id="PS51387">
    <property type="entry name" value="FAD_PCMH"/>
    <property type="match status" value="1"/>
</dbReference>
<organism evidence="5 6">
    <name type="scientific">Hymenoscyphus albidus</name>
    <dbReference type="NCBI Taxonomy" id="595503"/>
    <lineage>
        <taxon>Eukaryota</taxon>
        <taxon>Fungi</taxon>
        <taxon>Dikarya</taxon>
        <taxon>Ascomycota</taxon>
        <taxon>Pezizomycotina</taxon>
        <taxon>Leotiomycetes</taxon>
        <taxon>Helotiales</taxon>
        <taxon>Helotiaceae</taxon>
        <taxon>Hymenoscyphus</taxon>
    </lineage>
</organism>
<dbReference type="SUPFAM" id="SSF75011">
    <property type="entry name" value="3-carboxy-cis,cis-mucoante lactonizing enzyme"/>
    <property type="match status" value="1"/>
</dbReference>
<dbReference type="PANTHER" id="PTHR13878:SF91">
    <property type="entry name" value="FAD BINDING DOMAIN PROTEIN (AFU_ORTHOLOGUE AFUA_6G12070)-RELATED"/>
    <property type="match status" value="1"/>
</dbReference>
<dbReference type="InterPro" id="IPR050432">
    <property type="entry name" value="FAD-linked_Oxidoreductases_BP"/>
</dbReference>
<dbReference type="InterPro" id="IPR006094">
    <property type="entry name" value="Oxid_FAD_bind_N"/>
</dbReference>
<evidence type="ECO:0000313" key="6">
    <source>
        <dbReference type="Proteomes" id="UP000701801"/>
    </source>
</evidence>
<feature type="region of interest" description="Disordered" evidence="3">
    <location>
        <begin position="413"/>
        <end position="439"/>
    </location>
</feature>
<keyword evidence="6" id="KW-1185">Reference proteome</keyword>
<evidence type="ECO:0000256" key="3">
    <source>
        <dbReference type="SAM" id="MobiDB-lite"/>
    </source>
</evidence>
<dbReference type="InterPro" id="IPR036318">
    <property type="entry name" value="FAD-bd_PCMH-like_sf"/>
</dbReference>
<dbReference type="GO" id="GO:0016491">
    <property type="term" value="F:oxidoreductase activity"/>
    <property type="evidence" value="ECO:0007669"/>
    <property type="project" value="UniProtKB-KW"/>
</dbReference>